<sequence>MRINRYLFLKGHCSRREADRLIEKKQIRINGKMALIGQKVEKGDKVEISKEVEKIAQNRVYLAFNKPRGIVTHDPVEGQTSISDILCKECTKLSAVRGGEENFSEPYKHKVKENFQKPTKKCANFVHSVFPMGRLDKESEGLIILTNDGRITNALLSPDHEHEKEYIVEVNHRIDLNFIRAMENGVNIGGYRTKPSQIKKTEPKKFNIILTEGKKHQIRRMCSALNQEVEGLKRIRIMNIKLGKIKSGQYKDIVGTELEEFLSALKIR</sequence>
<accession>A0A1F5EI31</accession>
<evidence type="ECO:0000256" key="3">
    <source>
        <dbReference type="PROSITE-ProRule" id="PRU00182"/>
    </source>
</evidence>
<dbReference type="InterPro" id="IPR036986">
    <property type="entry name" value="S4_RNA-bd_sf"/>
</dbReference>
<dbReference type="AlphaFoldDB" id="A0A1F5EI31"/>
<dbReference type="InterPro" id="IPR050343">
    <property type="entry name" value="RsuA_PseudoU_synthase"/>
</dbReference>
<dbReference type="SMART" id="SM00363">
    <property type="entry name" value="S4"/>
    <property type="match status" value="1"/>
</dbReference>
<dbReference type="InterPro" id="IPR002942">
    <property type="entry name" value="S4_RNA-bd"/>
</dbReference>
<dbReference type="InterPro" id="IPR042092">
    <property type="entry name" value="PsdUridine_s_RsuA/RluB/E/F_cat"/>
</dbReference>
<dbReference type="SUPFAM" id="SSF55120">
    <property type="entry name" value="Pseudouridine synthase"/>
    <property type="match status" value="1"/>
</dbReference>
<dbReference type="GO" id="GO:0003723">
    <property type="term" value="F:RNA binding"/>
    <property type="evidence" value="ECO:0007669"/>
    <property type="project" value="UniProtKB-KW"/>
</dbReference>
<dbReference type="GO" id="GO:0000455">
    <property type="term" value="P:enzyme-directed rRNA pseudouridine synthesis"/>
    <property type="evidence" value="ECO:0007669"/>
    <property type="project" value="UniProtKB-ARBA"/>
</dbReference>
<dbReference type="NCBIfam" id="TIGR00093">
    <property type="entry name" value="pseudouridine synthase"/>
    <property type="match status" value="1"/>
</dbReference>
<dbReference type="Gene3D" id="3.30.70.580">
    <property type="entry name" value="Pseudouridine synthase I, catalytic domain, N-terminal subdomain"/>
    <property type="match status" value="1"/>
</dbReference>
<gene>
    <name evidence="6" type="ORF">A2442_02280</name>
</gene>
<dbReference type="PROSITE" id="PS01149">
    <property type="entry name" value="PSI_RSU"/>
    <property type="match status" value="1"/>
</dbReference>
<feature type="domain" description="RNA-binding S4" evidence="5">
    <location>
        <begin position="1"/>
        <end position="60"/>
    </location>
</feature>
<dbReference type="PROSITE" id="PS50889">
    <property type="entry name" value="S4"/>
    <property type="match status" value="1"/>
</dbReference>
<evidence type="ECO:0000313" key="7">
    <source>
        <dbReference type="Proteomes" id="UP000179003"/>
    </source>
</evidence>
<organism evidence="6 7">
    <name type="scientific">Candidatus Campbellbacteria bacterium RIFOXYC2_FULL_35_25</name>
    <dbReference type="NCBI Taxonomy" id="1797582"/>
    <lineage>
        <taxon>Bacteria</taxon>
        <taxon>Candidatus Campbelliibacteriota</taxon>
    </lineage>
</organism>
<name>A0A1F5EI31_9BACT</name>
<dbReference type="Gene3D" id="3.10.290.10">
    <property type="entry name" value="RNA-binding S4 domain"/>
    <property type="match status" value="1"/>
</dbReference>
<reference evidence="6 7" key="1">
    <citation type="journal article" date="2016" name="Nat. Commun.">
        <title>Thousands of microbial genomes shed light on interconnected biogeochemical processes in an aquifer system.</title>
        <authorList>
            <person name="Anantharaman K."/>
            <person name="Brown C.T."/>
            <person name="Hug L.A."/>
            <person name="Sharon I."/>
            <person name="Castelle C.J."/>
            <person name="Probst A.J."/>
            <person name="Thomas B.C."/>
            <person name="Singh A."/>
            <person name="Wilkins M.J."/>
            <person name="Karaoz U."/>
            <person name="Brodie E.L."/>
            <person name="Williams K.H."/>
            <person name="Hubbard S.S."/>
            <person name="Banfield J.F."/>
        </authorList>
    </citation>
    <scope>NUCLEOTIDE SEQUENCE [LARGE SCALE GENOMIC DNA]</scope>
</reference>
<comment type="caution">
    <text evidence="6">The sequence shown here is derived from an EMBL/GenBank/DDBJ whole genome shotgun (WGS) entry which is preliminary data.</text>
</comment>
<proteinExistence type="inferred from homology"/>
<dbReference type="Pfam" id="PF00849">
    <property type="entry name" value="PseudoU_synth_2"/>
    <property type="match status" value="1"/>
</dbReference>
<dbReference type="EC" id="5.4.99.-" evidence="4"/>
<dbReference type="InterPro" id="IPR000748">
    <property type="entry name" value="PsdUridine_synth_RsuA/RluB/E/F"/>
</dbReference>
<dbReference type="PANTHER" id="PTHR47683:SF2">
    <property type="entry name" value="RNA-BINDING S4 DOMAIN-CONTAINING PROTEIN"/>
    <property type="match status" value="1"/>
</dbReference>
<dbReference type="SUPFAM" id="SSF55174">
    <property type="entry name" value="Alpha-L RNA-binding motif"/>
    <property type="match status" value="1"/>
</dbReference>
<dbReference type="InterPro" id="IPR020094">
    <property type="entry name" value="TruA/RsuA/RluB/E/F_N"/>
</dbReference>
<dbReference type="InterPro" id="IPR020103">
    <property type="entry name" value="PsdUridine_synth_cat_dom_sf"/>
</dbReference>
<keyword evidence="3" id="KW-0694">RNA-binding</keyword>
<evidence type="ECO:0000256" key="2">
    <source>
        <dbReference type="ARBA" id="ARBA00023235"/>
    </source>
</evidence>
<evidence type="ECO:0000256" key="1">
    <source>
        <dbReference type="ARBA" id="ARBA00008348"/>
    </source>
</evidence>
<dbReference type="PANTHER" id="PTHR47683">
    <property type="entry name" value="PSEUDOURIDINE SYNTHASE FAMILY PROTEIN-RELATED"/>
    <property type="match status" value="1"/>
</dbReference>
<dbReference type="Proteomes" id="UP000179003">
    <property type="component" value="Unassembled WGS sequence"/>
</dbReference>
<dbReference type="Pfam" id="PF01479">
    <property type="entry name" value="S4"/>
    <property type="match status" value="1"/>
</dbReference>
<dbReference type="STRING" id="1797582.A2442_02280"/>
<protein>
    <recommendedName>
        <fullName evidence="4">Pseudouridine synthase</fullName>
        <ecNumber evidence="4">5.4.99.-</ecNumber>
    </recommendedName>
</protein>
<evidence type="ECO:0000256" key="4">
    <source>
        <dbReference type="RuleBase" id="RU003887"/>
    </source>
</evidence>
<dbReference type="InterPro" id="IPR018496">
    <property type="entry name" value="PsdUridine_synth_RsuA/RluB_CS"/>
</dbReference>
<dbReference type="GO" id="GO:0120159">
    <property type="term" value="F:rRNA pseudouridine synthase activity"/>
    <property type="evidence" value="ECO:0007669"/>
    <property type="project" value="UniProtKB-ARBA"/>
</dbReference>
<dbReference type="CDD" id="cd00165">
    <property type="entry name" value="S4"/>
    <property type="match status" value="1"/>
</dbReference>
<evidence type="ECO:0000259" key="5">
    <source>
        <dbReference type="SMART" id="SM00363"/>
    </source>
</evidence>
<dbReference type="EMBL" id="MFAE01000013">
    <property type="protein sequence ID" value="OGD66856.1"/>
    <property type="molecule type" value="Genomic_DNA"/>
</dbReference>
<comment type="similarity">
    <text evidence="1 4">Belongs to the pseudouridine synthase RsuA family.</text>
</comment>
<keyword evidence="2 4" id="KW-0413">Isomerase</keyword>
<dbReference type="InterPro" id="IPR006145">
    <property type="entry name" value="PsdUridine_synth_RsuA/RluA"/>
</dbReference>
<dbReference type="Gene3D" id="3.30.70.1560">
    <property type="entry name" value="Alpha-L RNA-binding motif"/>
    <property type="match status" value="1"/>
</dbReference>
<evidence type="ECO:0000313" key="6">
    <source>
        <dbReference type="EMBL" id="OGD66856.1"/>
    </source>
</evidence>